<evidence type="ECO:0000256" key="3">
    <source>
        <dbReference type="ARBA" id="ARBA00023125"/>
    </source>
</evidence>
<dbReference type="Pfam" id="PF00126">
    <property type="entry name" value="HTH_1"/>
    <property type="match status" value="1"/>
</dbReference>
<dbReference type="PANTHER" id="PTHR30537">
    <property type="entry name" value="HTH-TYPE TRANSCRIPTIONAL REGULATOR"/>
    <property type="match status" value="1"/>
</dbReference>
<dbReference type="SUPFAM" id="SSF46785">
    <property type="entry name" value="Winged helix' DNA-binding domain"/>
    <property type="match status" value="1"/>
</dbReference>
<comment type="caution">
    <text evidence="6">The sequence shown here is derived from an EMBL/GenBank/DDBJ whole genome shotgun (WGS) entry which is preliminary data.</text>
</comment>
<dbReference type="CDD" id="cd08422">
    <property type="entry name" value="PBP2_CrgA_like"/>
    <property type="match status" value="1"/>
</dbReference>
<accession>A0ABV7JV19</accession>
<comment type="similarity">
    <text evidence="1">Belongs to the LysR transcriptional regulatory family.</text>
</comment>
<dbReference type="Pfam" id="PF03466">
    <property type="entry name" value="LysR_substrate"/>
    <property type="match status" value="1"/>
</dbReference>
<evidence type="ECO:0000313" key="7">
    <source>
        <dbReference type="Proteomes" id="UP001595477"/>
    </source>
</evidence>
<dbReference type="InterPro" id="IPR036388">
    <property type="entry name" value="WH-like_DNA-bd_sf"/>
</dbReference>
<dbReference type="EMBL" id="JBHRSX010000006">
    <property type="protein sequence ID" value="MFC3200561.1"/>
    <property type="molecule type" value="Genomic_DNA"/>
</dbReference>
<gene>
    <name evidence="6" type="ORF">ACFOEW_01860</name>
</gene>
<dbReference type="InterPro" id="IPR058163">
    <property type="entry name" value="LysR-type_TF_proteobact-type"/>
</dbReference>
<evidence type="ECO:0000256" key="4">
    <source>
        <dbReference type="ARBA" id="ARBA00023163"/>
    </source>
</evidence>
<dbReference type="PANTHER" id="PTHR30537:SF10">
    <property type="entry name" value="TRANSCRIPTIONAL REGULATOR-RELATED"/>
    <property type="match status" value="1"/>
</dbReference>
<organism evidence="6 7">
    <name type="scientific">Alteromonas oceani</name>
    <dbReference type="NCBI Taxonomy" id="2071609"/>
    <lineage>
        <taxon>Bacteria</taxon>
        <taxon>Pseudomonadati</taxon>
        <taxon>Pseudomonadota</taxon>
        <taxon>Gammaproteobacteria</taxon>
        <taxon>Alteromonadales</taxon>
        <taxon>Alteromonadaceae</taxon>
        <taxon>Alteromonas/Salinimonas group</taxon>
        <taxon>Alteromonas</taxon>
    </lineage>
</organism>
<keyword evidence="7" id="KW-1185">Reference proteome</keyword>
<keyword evidence="4" id="KW-0804">Transcription</keyword>
<name>A0ABV7JV19_9ALTE</name>
<dbReference type="Gene3D" id="3.40.190.290">
    <property type="match status" value="1"/>
</dbReference>
<feature type="domain" description="HTH lysR-type" evidence="5">
    <location>
        <begin position="1"/>
        <end position="59"/>
    </location>
</feature>
<keyword evidence="3" id="KW-0238">DNA-binding</keyword>
<dbReference type="PROSITE" id="PS50931">
    <property type="entry name" value="HTH_LYSR"/>
    <property type="match status" value="1"/>
</dbReference>
<dbReference type="InterPro" id="IPR005119">
    <property type="entry name" value="LysR_subst-bd"/>
</dbReference>
<dbReference type="RefSeq" id="WP_123326098.1">
    <property type="nucleotide sequence ID" value="NZ_JBHRSX010000006.1"/>
</dbReference>
<dbReference type="InterPro" id="IPR036390">
    <property type="entry name" value="WH_DNA-bd_sf"/>
</dbReference>
<evidence type="ECO:0000256" key="1">
    <source>
        <dbReference type="ARBA" id="ARBA00009437"/>
    </source>
</evidence>
<evidence type="ECO:0000259" key="5">
    <source>
        <dbReference type="PROSITE" id="PS50931"/>
    </source>
</evidence>
<keyword evidence="2" id="KW-0805">Transcription regulation</keyword>
<dbReference type="InterPro" id="IPR000847">
    <property type="entry name" value="LysR_HTH_N"/>
</dbReference>
<evidence type="ECO:0000313" key="6">
    <source>
        <dbReference type="EMBL" id="MFC3200561.1"/>
    </source>
</evidence>
<proteinExistence type="inferred from homology"/>
<reference evidence="7" key="1">
    <citation type="journal article" date="2019" name="Int. J. Syst. Evol. Microbiol.">
        <title>The Global Catalogue of Microorganisms (GCM) 10K type strain sequencing project: providing services to taxonomists for standard genome sequencing and annotation.</title>
        <authorList>
            <consortium name="The Broad Institute Genomics Platform"/>
            <consortium name="The Broad Institute Genome Sequencing Center for Infectious Disease"/>
            <person name="Wu L."/>
            <person name="Ma J."/>
        </authorList>
    </citation>
    <scope>NUCLEOTIDE SEQUENCE [LARGE SCALE GENOMIC DNA]</scope>
    <source>
        <strain evidence="7">KCTC 52449</strain>
    </source>
</reference>
<protein>
    <submittedName>
        <fullName evidence="6">LysR family transcriptional regulator</fullName>
    </submittedName>
</protein>
<evidence type="ECO:0000256" key="2">
    <source>
        <dbReference type="ARBA" id="ARBA00023015"/>
    </source>
</evidence>
<dbReference type="Proteomes" id="UP001595477">
    <property type="component" value="Unassembled WGS sequence"/>
</dbReference>
<dbReference type="Gene3D" id="1.10.10.10">
    <property type="entry name" value="Winged helix-like DNA-binding domain superfamily/Winged helix DNA-binding domain"/>
    <property type="match status" value="1"/>
</dbReference>
<dbReference type="SUPFAM" id="SSF53850">
    <property type="entry name" value="Periplasmic binding protein-like II"/>
    <property type="match status" value="1"/>
</dbReference>
<sequence>MDSFEGIVEFIAVAESRGFSAAAKQLGCSTSHVSRQLARLEERLGCVLLSRTTRLVSLTDTGAVYYQQVKDLLTGLQQANELVNLQQINLTGTLRVSAAGGFAEHYVAPALMSFAQAHPELTIDMDFNSRMVNFVEDGIDFAIRYGELSDSSLIARKLVNRPMMAVAAHDYLQQYGEPNQPGDLKNHSCIVTNNDTWKFIHNGVPESVKVKGRWRSNNANAVLQACEQGLGIAYMPKSTFTEAVKGGRVTPILQPYWGSGSSSWIVYQNRRFMPLRTRMAIDFLVQYFARWREDEDI</sequence>